<accession>A0A7J6RUZ9</accession>
<protein>
    <submittedName>
        <fullName evidence="2">Uncharacterized protein</fullName>
    </submittedName>
</protein>
<proteinExistence type="predicted"/>
<evidence type="ECO:0000313" key="3">
    <source>
        <dbReference type="Proteomes" id="UP000574390"/>
    </source>
</evidence>
<reference evidence="2 3" key="1">
    <citation type="submission" date="2020-04" db="EMBL/GenBank/DDBJ databases">
        <title>Perkinsus olseni comparative genomics.</title>
        <authorList>
            <person name="Bogema D.R."/>
        </authorList>
    </citation>
    <scope>NUCLEOTIDE SEQUENCE [LARGE SCALE GENOMIC DNA]</scope>
    <source>
        <strain evidence="2">ATCC PRA-205</strain>
    </source>
</reference>
<keyword evidence="1" id="KW-0812">Transmembrane</keyword>
<feature type="non-terminal residue" evidence="2">
    <location>
        <position position="1"/>
    </location>
</feature>
<dbReference type="Proteomes" id="UP000574390">
    <property type="component" value="Unassembled WGS sequence"/>
</dbReference>
<feature type="transmembrane region" description="Helical" evidence="1">
    <location>
        <begin position="94"/>
        <end position="111"/>
    </location>
</feature>
<keyword evidence="1" id="KW-0472">Membrane</keyword>
<dbReference type="AlphaFoldDB" id="A0A7J6RUZ9"/>
<dbReference type="EMBL" id="JABANM010019366">
    <property type="protein sequence ID" value="KAF4724598.1"/>
    <property type="molecule type" value="Genomic_DNA"/>
</dbReference>
<sequence>MMAANRPKVTRNVTVCTMMPLRRCIENNMGDISQCVKEVRDFERTCNKRKHYVHDRDGLDDCRSGLYGSKQTLNLHYGTAMNPTSDTHCRRGRYLAAYLCSLVIGYLYLYFTEEQYISLDTRLPPNHTPASSECLSVSQLSSGGHDSVLQGGAGRPYVIDLGFAHGLGHKLELQMLAMVAGLRGKGRFVGALWTAESGSGEHTDMITAAPLLGKLWGGNISDEAAPQLVGAARYSPLEDGSCPRRQAGKRVQGESGVAGATLDEVASFLGEGRLAVICPWFDKNAGGTPLPGEELMVRKWMRSRIVKEGKGQSFFVDGTDDILIAVHIRR</sequence>
<evidence type="ECO:0000256" key="1">
    <source>
        <dbReference type="SAM" id="Phobius"/>
    </source>
</evidence>
<organism evidence="2 3">
    <name type="scientific">Perkinsus olseni</name>
    <name type="common">Perkinsus atlanticus</name>
    <dbReference type="NCBI Taxonomy" id="32597"/>
    <lineage>
        <taxon>Eukaryota</taxon>
        <taxon>Sar</taxon>
        <taxon>Alveolata</taxon>
        <taxon>Perkinsozoa</taxon>
        <taxon>Perkinsea</taxon>
        <taxon>Perkinsida</taxon>
        <taxon>Perkinsidae</taxon>
        <taxon>Perkinsus</taxon>
    </lineage>
</organism>
<comment type="caution">
    <text evidence="2">The sequence shown here is derived from an EMBL/GenBank/DDBJ whole genome shotgun (WGS) entry which is preliminary data.</text>
</comment>
<evidence type="ECO:0000313" key="2">
    <source>
        <dbReference type="EMBL" id="KAF4724598.1"/>
    </source>
</evidence>
<name>A0A7J6RUZ9_PEROL</name>
<keyword evidence="1" id="KW-1133">Transmembrane helix</keyword>
<gene>
    <name evidence="2" type="ORF">FOZ62_032366</name>
</gene>